<keyword evidence="3" id="KW-1185">Reference proteome</keyword>
<accession>A0A4D9DQJ8</accession>
<dbReference type="AlphaFoldDB" id="A0A4D9DQJ8"/>
<reference evidence="2 3" key="1">
    <citation type="submission" date="2019-04" db="EMBL/GenBank/DDBJ databases">
        <title>Draft genome of the big-headed turtle Platysternon megacephalum.</title>
        <authorList>
            <person name="Gong S."/>
        </authorList>
    </citation>
    <scope>NUCLEOTIDE SEQUENCE [LARGE SCALE GENOMIC DNA]</scope>
    <source>
        <strain evidence="2">DO16091913</strain>
        <tissue evidence="2">Muscle</tissue>
    </source>
</reference>
<gene>
    <name evidence="2" type="ORF">DR999_PMT19546</name>
</gene>
<name>A0A4D9DQJ8_9SAUR</name>
<dbReference type="Proteomes" id="UP000297703">
    <property type="component" value="Unassembled WGS sequence"/>
</dbReference>
<proteinExistence type="predicted"/>
<evidence type="ECO:0000256" key="1">
    <source>
        <dbReference type="SAM" id="MobiDB-lite"/>
    </source>
</evidence>
<sequence length="86" mass="9478">MGPKKQAVGKKLSQKGKSGGDGNIRKYFTPNEKNKQNSPLKNPPPKRKRSVNSTPPLGDISKKQTRESLLISKKSTEGARIHRQLG</sequence>
<protein>
    <submittedName>
        <fullName evidence="2">Orphan sodium-and chloride-dependent neurotransmitter transporter NTT5</fullName>
    </submittedName>
</protein>
<dbReference type="EMBL" id="QXTE01000391">
    <property type="protein sequence ID" value="TFJ98521.1"/>
    <property type="molecule type" value="Genomic_DNA"/>
</dbReference>
<evidence type="ECO:0000313" key="3">
    <source>
        <dbReference type="Proteomes" id="UP000297703"/>
    </source>
</evidence>
<feature type="region of interest" description="Disordered" evidence="1">
    <location>
        <begin position="1"/>
        <end position="86"/>
    </location>
</feature>
<reference evidence="2 3" key="2">
    <citation type="submission" date="2019-04" db="EMBL/GenBank/DDBJ databases">
        <title>The genome sequence of big-headed turtle.</title>
        <authorList>
            <person name="Gong S."/>
        </authorList>
    </citation>
    <scope>NUCLEOTIDE SEQUENCE [LARGE SCALE GENOMIC DNA]</scope>
    <source>
        <strain evidence="2">DO16091913</strain>
        <tissue evidence="2">Muscle</tissue>
    </source>
</reference>
<evidence type="ECO:0000313" key="2">
    <source>
        <dbReference type="EMBL" id="TFJ98521.1"/>
    </source>
</evidence>
<comment type="caution">
    <text evidence="2">The sequence shown here is derived from an EMBL/GenBank/DDBJ whole genome shotgun (WGS) entry which is preliminary data.</text>
</comment>
<organism evidence="2 3">
    <name type="scientific">Platysternon megacephalum</name>
    <name type="common">big-headed turtle</name>
    <dbReference type="NCBI Taxonomy" id="55544"/>
    <lineage>
        <taxon>Eukaryota</taxon>
        <taxon>Metazoa</taxon>
        <taxon>Chordata</taxon>
        <taxon>Craniata</taxon>
        <taxon>Vertebrata</taxon>
        <taxon>Euteleostomi</taxon>
        <taxon>Archelosauria</taxon>
        <taxon>Testudinata</taxon>
        <taxon>Testudines</taxon>
        <taxon>Cryptodira</taxon>
        <taxon>Durocryptodira</taxon>
        <taxon>Testudinoidea</taxon>
        <taxon>Platysternidae</taxon>
        <taxon>Platysternon</taxon>
    </lineage>
</organism>